<dbReference type="PROSITE" id="PS00092">
    <property type="entry name" value="N6_MTASE"/>
    <property type="match status" value="1"/>
</dbReference>
<sequence length="207" mass="23699">LVSDSPSTGYNLIIIDPPWENKSVHRRSIYPTLPNKYLLSLPLQQLVHSSGALIGLWITNREKLHQFVEKELFPAWKLIPVGVWYWLKVITDAGTMVSELDLNHHKPYECLLVASTLMQARLRFFDHNDVPHRRVAITVPGQHSRKPPLGVLLADFAPKPVRALELFAREMNANWTSWGNEPLRFQGKSYFVERVPEDLTLSGNDTV</sequence>
<gene>
    <name evidence="2" type="ORF">SELMODRAFT_114834</name>
</gene>
<dbReference type="Gramene" id="EFJ17432">
    <property type="protein sequence ID" value="EFJ17432"/>
    <property type="gene ID" value="SELMODRAFT_114834"/>
</dbReference>
<feature type="non-terminal residue" evidence="2">
    <location>
        <position position="1"/>
    </location>
</feature>
<dbReference type="eggNOG" id="KOG2356">
    <property type="taxonomic scope" value="Eukaryota"/>
</dbReference>
<dbReference type="EMBL" id="GL377614">
    <property type="protein sequence ID" value="EFJ17432.1"/>
    <property type="molecule type" value="Genomic_DNA"/>
</dbReference>
<keyword evidence="3" id="KW-1185">Reference proteome</keyword>
<dbReference type="InParanoid" id="D8SE14"/>
<dbReference type="PANTHER" id="PTHR12829:SF4">
    <property type="entry name" value="N(6)-ADENINE-SPECIFIC METHYLTRANSFERASE METTL4"/>
    <property type="match status" value="1"/>
</dbReference>
<evidence type="ECO:0000313" key="2">
    <source>
        <dbReference type="EMBL" id="EFJ17432.1"/>
    </source>
</evidence>
<dbReference type="GO" id="GO:0003676">
    <property type="term" value="F:nucleic acid binding"/>
    <property type="evidence" value="ECO:0007669"/>
    <property type="project" value="InterPro"/>
</dbReference>
<dbReference type="AlphaFoldDB" id="D8SE14"/>
<evidence type="ECO:0000256" key="1">
    <source>
        <dbReference type="PROSITE-ProRule" id="PRU00489"/>
    </source>
</evidence>
<dbReference type="InterPro" id="IPR002052">
    <property type="entry name" value="DNA_methylase_N6_adenine_CS"/>
</dbReference>
<dbReference type="PROSITE" id="PS51143">
    <property type="entry name" value="MT_A70"/>
    <property type="match status" value="1"/>
</dbReference>
<reference evidence="2 3" key="1">
    <citation type="journal article" date="2011" name="Science">
        <title>The Selaginella genome identifies genetic changes associated with the evolution of vascular plants.</title>
        <authorList>
            <person name="Banks J.A."/>
            <person name="Nishiyama T."/>
            <person name="Hasebe M."/>
            <person name="Bowman J.L."/>
            <person name="Gribskov M."/>
            <person name="dePamphilis C."/>
            <person name="Albert V.A."/>
            <person name="Aono N."/>
            <person name="Aoyama T."/>
            <person name="Ambrose B.A."/>
            <person name="Ashton N.W."/>
            <person name="Axtell M.J."/>
            <person name="Barker E."/>
            <person name="Barker M.S."/>
            <person name="Bennetzen J.L."/>
            <person name="Bonawitz N.D."/>
            <person name="Chapple C."/>
            <person name="Cheng C."/>
            <person name="Correa L.G."/>
            <person name="Dacre M."/>
            <person name="DeBarry J."/>
            <person name="Dreyer I."/>
            <person name="Elias M."/>
            <person name="Engstrom E.M."/>
            <person name="Estelle M."/>
            <person name="Feng L."/>
            <person name="Finet C."/>
            <person name="Floyd S.K."/>
            <person name="Frommer W.B."/>
            <person name="Fujita T."/>
            <person name="Gramzow L."/>
            <person name="Gutensohn M."/>
            <person name="Harholt J."/>
            <person name="Hattori M."/>
            <person name="Heyl A."/>
            <person name="Hirai T."/>
            <person name="Hiwatashi Y."/>
            <person name="Ishikawa M."/>
            <person name="Iwata M."/>
            <person name="Karol K.G."/>
            <person name="Koehler B."/>
            <person name="Kolukisaoglu U."/>
            <person name="Kubo M."/>
            <person name="Kurata T."/>
            <person name="Lalonde S."/>
            <person name="Li K."/>
            <person name="Li Y."/>
            <person name="Litt A."/>
            <person name="Lyons E."/>
            <person name="Manning G."/>
            <person name="Maruyama T."/>
            <person name="Michael T.P."/>
            <person name="Mikami K."/>
            <person name="Miyazaki S."/>
            <person name="Morinaga S."/>
            <person name="Murata T."/>
            <person name="Mueller-Roeber B."/>
            <person name="Nelson D.R."/>
            <person name="Obara M."/>
            <person name="Oguri Y."/>
            <person name="Olmstead R.G."/>
            <person name="Onodera N."/>
            <person name="Petersen B.L."/>
            <person name="Pils B."/>
            <person name="Prigge M."/>
            <person name="Rensing S.A."/>
            <person name="Riano-Pachon D.M."/>
            <person name="Roberts A.W."/>
            <person name="Sato Y."/>
            <person name="Scheller H.V."/>
            <person name="Schulz B."/>
            <person name="Schulz C."/>
            <person name="Shakirov E.V."/>
            <person name="Shibagaki N."/>
            <person name="Shinohara N."/>
            <person name="Shippen D.E."/>
            <person name="Soerensen I."/>
            <person name="Sotooka R."/>
            <person name="Sugimoto N."/>
            <person name="Sugita M."/>
            <person name="Sumikawa N."/>
            <person name="Tanurdzic M."/>
            <person name="Theissen G."/>
            <person name="Ulvskov P."/>
            <person name="Wakazuki S."/>
            <person name="Weng J.K."/>
            <person name="Willats W.W."/>
            <person name="Wipf D."/>
            <person name="Wolf P.G."/>
            <person name="Yang L."/>
            <person name="Zimmer A.D."/>
            <person name="Zhu Q."/>
            <person name="Mitros T."/>
            <person name="Hellsten U."/>
            <person name="Loque D."/>
            <person name="Otillar R."/>
            <person name="Salamov A."/>
            <person name="Schmutz J."/>
            <person name="Shapiro H."/>
            <person name="Lindquist E."/>
            <person name="Lucas S."/>
            <person name="Rokhsar D."/>
            <person name="Grigoriev I.V."/>
        </authorList>
    </citation>
    <scope>NUCLEOTIDE SEQUENCE [LARGE SCALE GENOMIC DNA]</scope>
</reference>
<dbReference type="KEGG" id="smo:SELMODRAFT_114834"/>
<dbReference type="PANTHER" id="PTHR12829">
    <property type="entry name" value="N6-ADENOSINE-METHYLTRANSFERASE"/>
    <property type="match status" value="1"/>
</dbReference>
<dbReference type="OMA" id="NCIVMDP"/>
<organism evidence="3">
    <name type="scientific">Selaginella moellendorffii</name>
    <name type="common">Spikemoss</name>
    <dbReference type="NCBI Taxonomy" id="88036"/>
    <lineage>
        <taxon>Eukaryota</taxon>
        <taxon>Viridiplantae</taxon>
        <taxon>Streptophyta</taxon>
        <taxon>Embryophyta</taxon>
        <taxon>Tracheophyta</taxon>
        <taxon>Lycopodiopsida</taxon>
        <taxon>Selaginellales</taxon>
        <taxon>Selaginellaceae</taxon>
        <taxon>Selaginella</taxon>
    </lineage>
</organism>
<comment type="similarity">
    <text evidence="1">Belongs to the MT-A70-like family.</text>
</comment>
<proteinExistence type="inferred from homology"/>
<dbReference type="GO" id="GO:0032259">
    <property type="term" value="P:methylation"/>
    <property type="evidence" value="ECO:0007669"/>
    <property type="project" value="InterPro"/>
</dbReference>
<accession>D8SE14</accession>
<dbReference type="Proteomes" id="UP000001514">
    <property type="component" value="Unassembled WGS sequence"/>
</dbReference>
<evidence type="ECO:0000313" key="3">
    <source>
        <dbReference type="Proteomes" id="UP000001514"/>
    </source>
</evidence>
<dbReference type="Pfam" id="PF05063">
    <property type="entry name" value="MT-A70"/>
    <property type="match status" value="1"/>
</dbReference>
<protein>
    <submittedName>
        <fullName evidence="2">Uncharacterized protein</fullName>
    </submittedName>
</protein>
<name>D8SE14_SELML</name>
<dbReference type="GO" id="GO:0008168">
    <property type="term" value="F:methyltransferase activity"/>
    <property type="evidence" value="ECO:0000318"/>
    <property type="project" value="GO_Central"/>
</dbReference>
<dbReference type="HOGENOM" id="CLU_027091_3_2_1"/>
<dbReference type="InterPro" id="IPR007757">
    <property type="entry name" value="MT-A70-like"/>
</dbReference>
<dbReference type="STRING" id="88036.D8SE14"/>